<reference evidence="1 2" key="1">
    <citation type="submission" date="2018-05" db="EMBL/GenBank/DDBJ databases">
        <title>Brumimicrobium oceani sp. nov., isolated from coastal sediment.</title>
        <authorList>
            <person name="Kou Y."/>
        </authorList>
    </citation>
    <scope>NUCLEOTIDE SEQUENCE [LARGE SCALE GENOMIC DNA]</scope>
    <source>
        <strain evidence="1 2">C305</strain>
    </source>
</reference>
<dbReference type="EMBL" id="QFRJ01000010">
    <property type="protein sequence ID" value="PWH84899.1"/>
    <property type="molecule type" value="Genomic_DNA"/>
</dbReference>
<keyword evidence="2" id="KW-1185">Reference proteome</keyword>
<evidence type="ECO:0000313" key="1">
    <source>
        <dbReference type="EMBL" id="PWH84899.1"/>
    </source>
</evidence>
<organism evidence="1 2">
    <name type="scientific">Brumimicrobium oceani</name>
    <dbReference type="NCBI Taxonomy" id="2100725"/>
    <lineage>
        <taxon>Bacteria</taxon>
        <taxon>Pseudomonadati</taxon>
        <taxon>Bacteroidota</taxon>
        <taxon>Flavobacteriia</taxon>
        <taxon>Flavobacteriales</taxon>
        <taxon>Crocinitomicaceae</taxon>
        <taxon>Brumimicrobium</taxon>
    </lineage>
</organism>
<reference evidence="1 2" key="2">
    <citation type="submission" date="2018-05" db="EMBL/GenBank/DDBJ databases">
        <authorList>
            <person name="Lanie J.A."/>
            <person name="Ng W.-L."/>
            <person name="Kazmierczak K.M."/>
            <person name="Andrzejewski T.M."/>
            <person name="Davidsen T.M."/>
            <person name="Wayne K.J."/>
            <person name="Tettelin H."/>
            <person name="Glass J.I."/>
            <person name="Rusch D."/>
            <person name="Podicherti R."/>
            <person name="Tsui H.-C.T."/>
            <person name="Winkler M.E."/>
        </authorList>
    </citation>
    <scope>NUCLEOTIDE SEQUENCE [LARGE SCALE GENOMIC DNA]</scope>
    <source>
        <strain evidence="1 2">C305</strain>
    </source>
</reference>
<protein>
    <recommendedName>
        <fullName evidence="3">PsbP C-terminal domain-containing protein</fullName>
    </recommendedName>
</protein>
<accession>A0A2U2XAR8</accession>
<dbReference type="AlphaFoldDB" id="A0A2U2XAR8"/>
<proteinExistence type="predicted"/>
<dbReference type="OrthoDB" id="1096682at2"/>
<dbReference type="Proteomes" id="UP000245370">
    <property type="component" value="Unassembled WGS sequence"/>
</dbReference>
<evidence type="ECO:0008006" key="3">
    <source>
        <dbReference type="Google" id="ProtNLM"/>
    </source>
</evidence>
<comment type="caution">
    <text evidence="1">The sequence shown here is derived from an EMBL/GenBank/DDBJ whole genome shotgun (WGS) entry which is preliminary data.</text>
</comment>
<gene>
    <name evidence="1" type="ORF">DIT68_12205</name>
</gene>
<dbReference type="Gene3D" id="3.40.1000.10">
    <property type="entry name" value="Mog1/PsbP, alpha/beta/alpha sandwich"/>
    <property type="match status" value="1"/>
</dbReference>
<name>A0A2U2XAR8_9FLAO</name>
<evidence type="ECO:0000313" key="2">
    <source>
        <dbReference type="Proteomes" id="UP000245370"/>
    </source>
</evidence>
<sequence length="174" mass="20463">MRTLFLFGLLITITSFQIQAQKWITLDEELYSIEYPESWELNTSGIMGTEFICFSPLTSEIDNFRENVNFMIQDISGFKLNLDQYVEISESQVKTIITNGKIIKSERIKVGENEFHKIIYLGQQGVFDLQFEQYFYVLEDNAYVLTFTFEVDQFEAYRKTGERIMNSFLLKSTL</sequence>
<dbReference type="RefSeq" id="WP_109360091.1">
    <property type="nucleotide sequence ID" value="NZ_QFRJ01000010.1"/>
</dbReference>